<sequence length="237" mass="27085">MVKNILLNGSGEDSIFTHSVNVTLLSLLLGKWMNLNDTDLILLMRAAMLHDYGKYTLDQNLLLKKDNLTSKEVKIIKNHPIESYNLVKDMPYLKDDIKFGILMHHERIDGSGYPLGIKGNKIHSFAKIIAIADVFDAINSNRIYKKRRDPFTALKIIQEESIAKLDYGLCEIFINNISNYYIGEYIELSNGEIAKVVQMDLHNITKPLILCKDGFKDLKKDTNLNINRIIINESSTR</sequence>
<dbReference type="PANTHER" id="PTHR43155:SF2">
    <property type="entry name" value="CYCLIC DI-GMP PHOSPHODIESTERASE PA4108"/>
    <property type="match status" value="1"/>
</dbReference>
<reference evidence="2 3" key="1">
    <citation type="submission" date="2020-02" db="EMBL/GenBank/DDBJ databases">
        <title>Genome assembly of a novel Clostridium senegalense strain.</title>
        <authorList>
            <person name="Gupta T.B."/>
            <person name="Jauregui R."/>
            <person name="Maclean P."/>
            <person name="Nawarathana A."/>
            <person name="Brightwell G."/>
        </authorList>
    </citation>
    <scope>NUCLEOTIDE SEQUENCE [LARGE SCALE GENOMIC DNA]</scope>
    <source>
        <strain evidence="2 3">AGRFS4</strain>
    </source>
</reference>
<proteinExistence type="predicted"/>
<evidence type="ECO:0000313" key="2">
    <source>
        <dbReference type="EMBL" id="NEU04256.1"/>
    </source>
</evidence>
<dbReference type="SUPFAM" id="SSF109604">
    <property type="entry name" value="HD-domain/PDEase-like"/>
    <property type="match status" value="1"/>
</dbReference>
<keyword evidence="3" id="KW-1185">Reference proteome</keyword>
<accession>A0A6M0H0B9</accession>
<dbReference type="InterPro" id="IPR037522">
    <property type="entry name" value="HD_GYP_dom"/>
</dbReference>
<feature type="domain" description="HD-GYP" evidence="1">
    <location>
        <begin position="1"/>
        <end position="189"/>
    </location>
</feature>
<comment type="caution">
    <text evidence="2">The sequence shown here is derived from an EMBL/GenBank/DDBJ whole genome shotgun (WGS) entry which is preliminary data.</text>
</comment>
<evidence type="ECO:0000313" key="3">
    <source>
        <dbReference type="Proteomes" id="UP000481872"/>
    </source>
</evidence>
<dbReference type="CDD" id="cd00077">
    <property type="entry name" value="HDc"/>
    <property type="match status" value="1"/>
</dbReference>
<name>A0A6M0H0B9_9CLOT</name>
<dbReference type="InterPro" id="IPR003607">
    <property type="entry name" value="HD/PDEase_dom"/>
</dbReference>
<dbReference type="PANTHER" id="PTHR43155">
    <property type="entry name" value="CYCLIC DI-GMP PHOSPHODIESTERASE PA4108-RELATED"/>
    <property type="match status" value="1"/>
</dbReference>
<protein>
    <submittedName>
        <fullName evidence="2">HD-GYP domain-containing protein</fullName>
    </submittedName>
</protein>
<dbReference type="EMBL" id="JAAGPU010000006">
    <property type="protein sequence ID" value="NEU04256.1"/>
    <property type="molecule type" value="Genomic_DNA"/>
</dbReference>
<dbReference type="SMART" id="SM00471">
    <property type="entry name" value="HDc"/>
    <property type="match status" value="1"/>
</dbReference>
<dbReference type="Gene3D" id="1.10.3210.10">
    <property type="entry name" value="Hypothetical protein af1432"/>
    <property type="match status" value="1"/>
</dbReference>
<gene>
    <name evidence="2" type="ORF">G3M99_05140</name>
</gene>
<dbReference type="AlphaFoldDB" id="A0A6M0H0B9"/>
<evidence type="ECO:0000259" key="1">
    <source>
        <dbReference type="PROSITE" id="PS51832"/>
    </source>
</evidence>
<organism evidence="2 3">
    <name type="scientific">Clostridium senegalense</name>
    <dbReference type="NCBI Taxonomy" id="1465809"/>
    <lineage>
        <taxon>Bacteria</taxon>
        <taxon>Bacillati</taxon>
        <taxon>Bacillota</taxon>
        <taxon>Clostridia</taxon>
        <taxon>Eubacteriales</taxon>
        <taxon>Clostridiaceae</taxon>
        <taxon>Clostridium</taxon>
    </lineage>
</organism>
<dbReference type="Proteomes" id="UP000481872">
    <property type="component" value="Unassembled WGS sequence"/>
</dbReference>
<dbReference type="Pfam" id="PF13487">
    <property type="entry name" value="HD_5"/>
    <property type="match status" value="1"/>
</dbReference>
<dbReference type="PROSITE" id="PS51832">
    <property type="entry name" value="HD_GYP"/>
    <property type="match status" value="1"/>
</dbReference>